<protein>
    <submittedName>
        <fullName evidence="2">Uncharacterized protein</fullName>
    </submittedName>
</protein>
<evidence type="ECO:0000313" key="3">
    <source>
        <dbReference type="Proteomes" id="UP000677054"/>
    </source>
</evidence>
<proteinExistence type="predicted"/>
<evidence type="ECO:0000256" key="1">
    <source>
        <dbReference type="SAM" id="MobiDB-lite"/>
    </source>
</evidence>
<name>A0A7R8X7D0_9CRUS</name>
<dbReference type="EMBL" id="LR900361">
    <property type="protein sequence ID" value="CAD7245391.1"/>
    <property type="molecule type" value="Genomic_DNA"/>
</dbReference>
<feature type="region of interest" description="Disordered" evidence="1">
    <location>
        <begin position="53"/>
        <end position="115"/>
    </location>
</feature>
<feature type="compositionally biased region" description="Polar residues" evidence="1">
    <location>
        <begin position="101"/>
        <end position="115"/>
    </location>
</feature>
<evidence type="ECO:0000313" key="2">
    <source>
        <dbReference type="EMBL" id="CAD7245391.1"/>
    </source>
</evidence>
<dbReference type="Proteomes" id="UP000677054">
    <property type="component" value="Unassembled WGS sequence"/>
</dbReference>
<organism evidence="2">
    <name type="scientific">Darwinula stevensoni</name>
    <dbReference type="NCBI Taxonomy" id="69355"/>
    <lineage>
        <taxon>Eukaryota</taxon>
        <taxon>Metazoa</taxon>
        <taxon>Ecdysozoa</taxon>
        <taxon>Arthropoda</taxon>
        <taxon>Crustacea</taxon>
        <taxon>Oligostraca</taxon>
        <taxon>Ostracoda</taxon>
        <taxon>Podocopa</taxon>
        <taxon>Podocopida</taxon>
        <taxon>Darwinulocopina</taxon>
        <taxon>Darwinuloidea</taxon>
        <taxon>Darwinulidae</taxon>
        <taxon>Darwinula</taxon>
    </lineage>
</organism>
<dbReference type="EMBL" id="CAJPEV010000844">
    <property type="protein sequence ID" value="CAG0889015.1"/>
    <property type="molecule type" value="Genomic_DNA"/>
</dbReference>
<keyword evidence="3" id="KW-1185">Reference proteome</keyword>
<feature type="compositionally biased region" description="Polar residues" evidence="1">
    <location>
        <begin position="53"/>
        <end position="79"/>
    </location>
</feature>
<sequence length="266" mass="29075">MKRRDILLLRCRGQELKGRPHGAAIKDYVVSRTRPQGPGRGAPGAAILVTRTPSASLSAETRQTLSRGSNALPTRTGSSSEKRARKLHRHHRPASPASKALSRTNQGGNTSDGVVTIQPHSFTKEISDAALRGRNLTLGSDEGSSNAHNSAVAMLVALPSRYHKNGFVTKSVSVLQRVWLTMQVAYAVSRHSSTIVQMEKVKKESHVLISPVDVSHTSSGAEKLDTEIEGNQKAGMLIMPHQAKGWKYPRLPQFVFYPFQPESECR</sequence>
<accession>A0A7R8X7D0</accession>
<feature type="compositionally biased region" description="Basic residues" evidence="1">
    <location>
        <begin position="83"/>
        <end position="93"/>
    </location>
</feature>
<dbReference type="AlphaFoldDB" id="A0A7R8X7D0"/>
<gene>
    <name evidence="2" type="ORF">DSTB1V02_LOCUS5264</name>
</gene>
<reference evidence="2" key="1">
    <citation type="submission" date="2020-11" db="EMBL/GenBank/DDBJ databases">
        <authorList>
            <person name="Tran Van P."/>
        </authorList>
    </citation>
    <scope>NUCLEOTIDE SEQUENCE</scope>
</reference>